<dbReference type="PROSITE" id="PS51425">
    <property type="entry name" value="SCD"/>
    <property type="match status" value="1"/>
</dbReference>
<name>A0A0M3KG09_ANISI</name>
<dbReference type="GO" id="GO:0008278">
    <property type="term" value="C:cohesin complex"/>
    <property type="evidence" value="ECO:0007669"/>
    <property type="project" value="TreeGrafter"/>
</dbReference>
<dbReference type="GO" id="GO:0003682">
    <property type="term" value="F:chromatin binding"/>
    <property type="evidence" value="ECO:0007669"/>
    <property type="project" value="TreeGrafter"/>
</dbReference>
<dbReference type="EMBL" id="UYRR01037017">
    <property type="protein sequence ID" value="VDK68786.1"/>
    <property type="molecule type" value="Genomic_DNA"/>
</dbReference>
<evidence type="ECO:0000313" key="4">
    <source>
        <dbReference type="Proteomes" id="UP000267096"/>
    </source>
</evidence>
<proteinExistence type="inferred from homology"/>
<dbReference type="SUPFAM" id="SSF48371">
    <property type="entry name" value="ARM repeat"/>
    <property type="match status" value="1"/>
</dbReference>
<dbReference type="Pfam" id="PF08514">
    <property type="entry name" value="STAG"/>
    <property type="match status" value="1"/>
</dbReference>
<dbReference type="WBParaSite" id="ASIM_0001992101-mRNA-1">
    <property type="protein sequence ID" value="ASIM_0001992101-mRNA-1"/>
    <property type="gene ID" value="ASIM_0001992101"/>
</dbReference>
<dbReference type="Proteomes" id="UP000267096">
    <property type="component" value="Unassembled WGS sequence"/>
</dbReference>
<protein>
    <submittedName>
        <fullName evidence="5">SCD domain-containing protein</fullName>
    </submittedName>
</protein>
<reference evidence="5" key="1">
    <citation type="submission" date="2017-02" db="UniProtKB">
        <authorList>
            <consortium name="WormBaseParasite"/>
        </authorList>
    </citation>
    <scope>IDENTIFICATION</scope>
</reference>
<comment type="similarity">
    <text evidence="1">Belongs to the SCC3 family.</text>
</comment>
<dbReference type="GO" id="GO:0007062">
    <property type="term" value="P:sister chromatid cohesion"/>
    <property type="evidence" value="ECO:0007669"/>
    <property type="project" value="UniProtKB-ARBA"/>
</dbReference>
<feature type="domain" description="SCD" evidence="2">
    <location>
        <begin position="110"/>
        <end position="195"/>
    </location>
</feature>
<gene>
    <name evidence="3" type="ORF">ASIM_LOCUS19308</name>
</gene>
<dbReference type="AlphaFoldDB" id="A0A0M3KG09"/>
<sequence length="222" mass="26064">MTEQFDEDSGDYPLVMPGPQWKKFKQNFAGFITLLVNKCKASYIFDQRLMDGVIQLLTGLADSQVRAFRHTATFAGANDRLDVLITKKSEIDDKTEDVRQMLQYIFKSVFVHRYRDIVSDIRGICISELGQWMQVYPEHFLEDSFLKYIGWLLYDKVSDVRHKCILALLPLYERTEVVAKLELFTNKFKDRLVSMVMDKDNEVAMHACQLLTAIYRLYFFLR</sequence>
<evidence type="ECO:0000259" key="2">
    <source>
        <dbReference type="PROSITE" id="PS51425"/>
    </source>
</evidence>
<dbReference type="InterPro" id="IPR020839">
    <property type="entry name" value="SCD"/>
</dbReference>
<evidence type="ECO:0000256" key="1">
    <source>
        <dbReference type="ARBA" id="ARBA00005486"/>
    </source>
</evidence>
<accession>A0A0M3KG09</accession>
<dbReference type="OrthoDB" id="498590at2759"/>
<dbReference type="PANTHER" id="PTHR11199:SF0">
    <property type="entry name" value="LD34181P-RELATED"/>
    <property type="match status" value="1"/>
</dbReference>
<dbReference type="InterPro" id="IPR013721">
    <property type="entry name" value="STAG"/>
</dbReference>
<dbReference type="Pfam" id="PF21581">
    <property type="entry name" value="SCD"/>
    <property type="match status" value="1"/>
</dbReference>
<dbReference type="InterPro" id="IPR011989">
    <property type="entry name" value="ARM-like"/>
</dbReference>
<dbReference type="Gene3D" id="1.25.10.10">
    <property type="entry name" value="Leucine-rich Repeat Variant"/>
    <property type="match status" value="1"/>
</dbReference>
<dbReference type="GO" id="GO:0005634">
    <property type="term" value="C:nucleus"/>
    <property type="evidence" value="ECO:0007669"/>
    <property type="project" value="TreeGrafter"/>
</dbReference>
<dbReference type="GO" id="GO:0000785">
    <property type="term" value="C:chromatin"/>
    <property type="evidence" value="ECO:0007669"/>
    <property type="project" value="TreeGrafter"/>
</dbReference>
<evidence type="ECO:0000313" key="5">
    <source>
        <dbReference type="WBParaSite" id="ASIM_0001992101-mRNA-1"/>
    </source>
</evidence>
<keyword evidence="4" id="KW-1185">Reference proteome</keyword>
<dbReference type="InterPro" id="IPR016024">
    <property type="entry name" value="ARM-type_fold"/>
</dbReference>
<dbReference type="InterPro" id="IPR039662">
    <property type="entry name" value="Cohesin_Scc3/SA"/>
</dbReference>
<evidence type="ECO:0000313" key="3">
    <source>
        <dbReference type="EMBL" id="VDK68786.1"/>
    </source>
</evidence>
<dbReference type="PANTHER" id="PTHR11199">
    <property type="entry name" value="STROMAL ANTIGEN"/>
    <property type="match status" value="1"/>
</dbReference>
<organism evidence="5">
    <name type="scientific">Anisakis simplex</name>
    <name type="common">Herring worm</name>
    <dbReference type="NCBI Taxonomy" id="6269"/>
    <lineage>
        <taxon>Eukaryota</taxon>
        <taxon>Metazoa</taxon>
        <taxon>Ecdysozoa</taxon>
        <taxon>Nematoda</taxon>
        <taxon>Chromadorea</taxon>
        <taxon>Rhabditida</taxon>
        <taxon>Spirurina</taxon>
        <taxon>Ascaridomorpha</taxon>
        <taxon>Ascaridoidea</taxon>
        <taxon>Anisakidae</taxon>
        <taxon>Anisakis</taxon>
        <taxon>Anisakis simplex complex</taxon>
    </lineage>
</organism>
<reference evidence="3 4" key="2">
    <citation type="submission" date="2018-11" db="EMBL/GenBank/DDBJ databases">
        <authorList>
            <consortium name="Pathogen Informatics"/>
        </authorList>
    </citation>
    <scope>NUCLEOTIDE SEQUENCE [LARGE SCALE GENOMIC DNA]</scope>
</reference>